<keyword evidence="2" id="KW-1185">Reference proteome</keyword>
<comment type="caution">
    <text evidence="1">The sequence shown here is derived from an EMBL/GenBank/DDBJ whole genome shotgun (WGS) entry which is preliminary data.</text>
</comment>
<protein>
    <submittedName>
        <fullName evidence="1">Uncharacterized protein</fullName>
    </submittedName>
</protein>
<organism evidence="1 2">
    <name type="scientific">Smallanthus sonchifolius</name>
    <dbReference type="NCBI Taxonomy" id="185202"/>
    <lineage>
        <taxon>Eukaryota</taxon>
        <taxon>Viridiplantae</taxon>
        <taxon>Streptophyta</taxon>
        <taxon>Embryophyta</taxon>
        <taxon>Tracheophyta</taxon>
        <taxon>Spermatophyta</taxon>
        <taxon>Magnoliopsida</taxon>
        <taxon>eudicotyledons</taxon>
        <taxon>Gunneridae</taxon>
        <taxon>Pentapetalae</taxon>
        <taxon>asterids</taxon>
        <taxon>campanulids</taxon>
        <taxon>Asterales</taxon>
        <taxon>Asteraceae</taxon>
        <taxon>Asteroideae</taxon>
        <taxon>Heliantheae alliance</taxon>
        <taxon>Millerieae</taxon>
        <taxon>Smallanthus</taxon>
    </lineage>
</organism>
<accession>A0ACB9EVL2</accession>
<dbReference type="EMBL" id="CM042034">
    <property type="protein sequence ID" value="KAI3762877.1"/>
    <property type="molecule type" value="Genomic_DNA"/>
</dbReference>
<sequence>MSKVGVSKGNLVSPKGNLPYHFNRLELNYLHHLIRWELSPPSHWIGATSTISVDESYLHHLSGWELSPSSLIDESLLHHLDR</sequence>
<reference evidence="1 2" key="2">
    <citation type="journal article" date="2022" name="Mol. Ecol. Resour.">
        <title>The genomes of chicory, endive, great burdock and yacon provide insights into Asteraceae paleo-polyploidization history and plant inulin production.</title>
        <authorList>
            <person name="Fan W."/>
            <person name="Wang S."/>
            <person name="Wang H."/>
            <person name="Wang A."/>
            <person name="Jiang F."/>
            <person name="Liu H."/>
            <person name="Zhao H."/>
            <person name="Xu D."/>
            <person name="Zhang Y."/>
        </authorList>
    </citation>
    <scope>NUCLEOTIDE SEQUENCE [LARGE SCALE GENOMIC DNA]</scope>
    <source>
        <strain evidence="2">cv. Yunnan</strain>
        <tissue evidence="1">Leaves</tissue>
    </source>
</reference>
<gene>
    <name evidence="1" type="ORF">L1987_53319</name>
</gene>
<reference evidence="2" key="1">
    <citation type="journal article" date="2022" name="Mol. Ecol. Resour.">
        <title>The genomes of chicory, endive, great burdock and yacon provide insights into Asteraceae palaeo-polyploidization history and plant inulin production.</title>
        <authorList>
            <person name="Fan W."/>
            <person name="Wang S."/>
            <person name="Wang H."/>
            <person name="Wang A."/>
            <person name="Jiang F."/>
            <person name="Liu H."/>
            <person name="Zhao H."/>
            <person name="Xu D."/>
            <person name="Zhang Y."/>
        </authorList>
    </citation>
    <scope>NUCLEOTIDE SEQUENCE [LARGE SCALE GENOMIC DNA]</scope>
    <source>
        <strain evidence="2">cv. Yunnan</strain>
    </source>
</reference>
<evidence type="ECO:0000313" key="2">
    <source>
        <dbReference type="Proteomes" id="UP001056120"/>
    </source>
</evidence>
<name>A0ACB9EVL2_9ASTR</name>
<evidence type="ECO:0000313" key="1">
    <source>
        <dbReference type="EMBL" id="KAI3762877.1"/>
    </source>
</evidence>
<proteinExistence type="predicted"/>
<dbReference type="Proteomes" id="UP001056120">
    <property type="component" value="Linkage Group LG17"/>
</dbReference>